<dbReference type="PROSITE" id="PS50935">
    <property type="entry name" value="SSB"/>
    <property type="match status" value="1"/>
</dbReference>
<keyword evidence="2" id="KW-1185">Reference proteome</keyword>
<protein>
    <submittedName>
        <fullName evidence="1">Single-stranded DNA-binding protein</fullName>
    </submittedName>
</protein>
<reference evidence="1 2" key="1">
    <citation type="submission" date="2019-10" db="EMBL/GenBank/DDBJ databases">
        <title>Nocardioides novel species isolated from the excrement of Marmot.</title>
        <authorList>
            <person name="Zhang G."/>
        </authorList>
    </citation>
    <scope>NUCLEOTIDE SEQUENCE [LARGE SCALE GENOMIC DNA]</scope>
    <source>
        <strain evidence="2">zg-579</strain>
    </source>
</reference>
<dbReference type="Pfam" id="PF00436">
    <property type="entry name" value="SSB"/>
    <property type="match status" value="1"/>
</dbReference>
<dbReference type="InterPro" id="IPR012340">
    <property type="entry name" value="NA-bd_OB-fold"/>
</dbReference>
<comment type="caution">
    <text evidence="1">The sequence shown here is derived from an EMBL/GenBank/DDBJ whole genome shotgun (WGS) entry which is preliminary data.</text>
</comment>
<organism evidence="1 2">
    <name type="scientific">Nocardioides marmotae</name>
    <dbReference type="NCBI Taxonomy" id="2663857"/>
    <lineage>
        <taxon>Bacteria</taxon>
        <taxon>Bacillati</taxon>
        <taxon>Actinomycetota</taxon>
        <taxon>Actinomycetes</taxon>
        <taxon>Propionibacteriales</taxon>
        <taxon>Nocardioidaceae</taxon>
        <taxon>Nocardioides</taxon>
    </lineage>
</organism>
<dbReference type="InterPro" id="IPR000424">
    <property type="entry name" value="Primosome_PriB/ssb"/>
</dbReference>
<sequence length="125" mass="13729">MSARTKGEVPAADRRDEHINEVRLVGRVSQAPAERVLPSGDAVWTFRLAVTRTGDQGRSKQTVDALDCAVWAARPRRSILTWQVDDVVEVTGSVRRRFFRTGAGAASRTEVEVRSAKVIRRAGSG</sequence>
<gene>
    <name evidence="1" type="ORF">GGQ22_20480</name>
</gene>
<accession>A0A6I3JHL9</accession>
<dbReference type="AlphaFoldDB" id="A0A6I3JHL9"/>
<dbReference type="GO" id="GO:0003697">
    <property type="term" value="F:single-stranded DNA binding"/>
    <property type="evidence" value="ECO:0007669"/>
    <property type="project" value="InterPro"/>
</dbReference>
<proteinExistence type="predicted"/>
<dbReference type="Proteomes" id="UP000433406">
    <property type="component" value="Unassembled WGS sequence"/>
</dbReference>
<evidence type="ECO:0000313" key="1">
    <source>
        <dbReference type="EMBL" id="MTB97443.1"/>
    </source>
</evidence>
<keyword evidence="1" id="KW-0238">DNA-binding</keyword>
<dbReference type="EMBL" id="WLCI01000024">
    <property type="protein sequence ID" value="MTB97443.1"/>
    <property type="molecule type" value="Genomic_DNA"/>
</dbReference>
<name>A0A6I3JHL9_9ACTN</name>
<dbReference type="SUPFAM" id="SSF50249">
    <property type="entry name" value="Nucleic acid-binding proteins"/>
    <property type="match status" value="1"/>
</dbReference>
<dbReference type="CDD" id="cd04496">
    <property type="entry name" value="SSB_OBF"/>
    <property type="match status" value="1"/>
</dbReference>
<dbReference type="RefSeq" id="WP_154617444.1">
    <property type="nucleotide sequence ID" value="NZ_CP053660.1"/>
</dbReference>
<dbReference type="Gene3D" id="2.40.50.140">
    <property type="entry name" value="Nucleic acid-binding proteins"/>
    <property type="match status" value="1"/>
</dbReference>
<evidence type="ECO:0000313" key="2">
    <source>
        <dbReference type="Proteomes" id="UP000433406"/>
    </source>
</evidence>